<reference evidence="3" key="1">
    <citation type="submission" date="2022-12" db="EMBL/GenBank/DDBJ databases">
        <title>Draft genome assemblies for two species of Escallonia (Escalloniales).</title>
        <authorList>
            <person name="Chanderbali A."/>
            <person name="Dervinis C."/>
            <person name="Anghel I."/>
            <person name="Soltis D."/>
            <person name="Soltis P."/>
            <person name="Zapata F."/>
        </authorList>
    </citation>
    <scope>NUCLEOTIDE SEQUENCE</scope>
    <source>
        <strain evidence="3">UCBG92.1500</strain>
        <tissue evidence="3">Leaf</tissue>
    </source>
</reference>
<dbReference type="SUPFAM" id="SSF53474">
    <property type="entry name" value="alpha/beta-Hydrolases"/>
    <property type="match status" value="2"/>
</dbReference>
<comment type="caution">
    <text evidence="3">The sequence shown here is derived from an EMBL/GenBank/DDBJ whole genome shotgun (WGS) entry which is preliminary data.</text>
</comment>
<gene>
    <name evidence="3" type="ORF">RJ640_016407</name>
</gene>
<dbReference type="Pfam" id="PF00561">
    <property type="entry name" value="Abhydrolase_1"/>
    <property type="match status" value="2"/>
</dbReference>
<evidence type="ECO:0000259" key="2">
    <source>
        <dbReference type="Pfam" id="PF00561"/>
    </source>
</evidence>
<dbReference type="AlphaFoldDB" id="A0AA88UUA8"/>
<feature type="domain" description="AB hydrolase-1" evidence="2">
    <location>
        <begin position="55"/>
        <end position="154"/>
    </location>
</feature>
<dbReference type="Gene3D" id="3.40.50.1820">
    <property type="entry name" value="alpha/beta hydrolase"/>
    <property type="match status" value="2"/>
</dbReference>
<proteinExistence type="predicted"/>
<dbReference type="PANTHER" id="PTHR43139:SF22">
    <property type="entry name" value="AB HYDROLASE-1 DOMAIN-CONTAINING PROTEIN"/>
    <property type="match status" value="1"/>
</dbReference>
<evidence type="ECO:0000313" key="4">
    <source>
        <dbReference type="Proteomes" id="UP001187471"/>
    </source>
</evidence>
<sequence length="574" mass="64554">MVKVFWLIRPLLHGLMKLVGMTPQLVEIEPGTVINIWVPSETITKNNTCKRANKPVVVLVHGFAADGIFTWLFQVLALSGTYSLYVPDLLFFGGSFTDKIERSSSFQAECLSKALRNLGVEKCTLVGLSYGGMIGFKMAKLHPDLVESLVVSGTVVELTESISRSSLENIGFSCWSDYLLPETDGGVKVLLSIGTHKLPWLPNFMFKDFLEVMFSNRKERAELLEALVISDKEAATTDYHQRIHMLWGDDDKIFNLQVAQKMKEDTEMVKVLWLIRPLLHGLMKLVGMTPQLVEIEPGTVINIWVPSETITKNNTYKRANKPVVVLVHGFAADGIFTWLFQVLALSGTYSLYVPDLLFFGGSFTDKTERSPSFQAECLSKALRNLGVEKCTLVGFSYGGMMGFKMAKLHPDLVESLVVSSTVVELTESISRSSLENSGFSCWSDYLLPETVGGVKVLLSIGTHKFPWIPNFLFKDFLEVMFSNRKERAELLEALVISEEEAATTDYHQRIHMLWGDDDKIFNLQVAQKMKEDLGSKATFQYIKTAGHLVQLERPCVYNRRLKKILLSLTETTQQ</sequence>
<organism evidence="3 4">
    <name type="scientific">Escallonia rubra</name>
    <dbReference type="NCBI Taxonomy" id="112253"/>
    <lineage>
        <taxon>Eukaryota</taxon>
        <taxon>Viridiplantae</taxon>
        <taxon>Streptophyta</taxon>
        <taxon>Embryophyta</taxon>
        <taxon>Tracheophyta</taxon>
        <taxon>Spermatophyta</taxon>
        <taxon>Magnoliopsida</taxon>
        <taxon>eudicotyledons</taxon>
        <taxon>Gunneridae</taxon>
        <taxon>Pentapetalae</taxon>
        <taxon>asterids</taxon>
        <taxon>campanulids</taxon>
        <taxon>Escalloniales</taxon>
        <taxon>Escalloniaceae</taxon>
        <taxon>Escallonia</taxon>
    </lineage>
</organism>
<dbReference type="InterPro" id="IPR052370">
    <property type="entry name" value="Meta-cleavage_hydrolase"/>
</dbReference>
<accession>A0AA88UUA8</accession>
<keyword evidence="1" id="KW-0732">Signal</keyword>
<feature type="domain" description="AB hydrolase-1" evidence="2">
    <location>
        <begin position="322"/>
        <end position="421"/>
    </location>
</feature>
<feature type="signal peptide" evidence="1">
    <location>
        <begin position="1"/>
        <end position="21"/>
    </location>
</feature>
<dbReference type="EMBL" id="JAVXUO010000851">
    <property type="protein sequence ID" value="KAK2988547.1"/>
    <property type="molecule type" value="Genomic_DNA"/>
</dbReference>
<dbReference type="InterPro" id="IPR029058">
    <property type="entry name" value="AB_hydrolase_fold"/>
</dbReference>
<dbReference type="PRINTS" id="PR00111">
    <property type="entry name" value="ABHYDROLASE"/>
</dbReference>
<evidence type="ECO:0000313" key="3">
    <source>
        <dbReference type="EMBL" id="KAK2988547.1"/>
    </source>
</evidence>
<dbReference type="PANTHER" id="PTHR43139">
    <property type="entry name" value="SI:DKEY-122A22.2"/>
    <property type="match status" value="1"/>
</dbReference>
<name>A0AA88UUA8_9ASTE</name>
<dbReference type="GO" id="GO:0016787">
    <property type="term" value="F:hydrolase activity"/>
    <property type="evidence" value="ECO:0007669"/>
    <property type="project" value="UniProtKB-ARBA"/>
</dbReference>
<protein>
    <recommendedName>
        <fullName evidence="2">AB hydrolase-1 domain-containing protein</fullName>
    </recommendedName>
</protein>
<keyword evidence="4" id="KW-1185">Reference proteome</keyword>
<dbReference type="InterPro" id="IPR000073">
    <property type="entry name" value="AB_hydrolase_1"/>
</dbReference>
<evidence type="ECO:0000256" key="1">
    <source>
        <dbReference type="SAM" id="SignalP"/>
    </source>
</evidence>
<feature type="chain" id="PRO_5041659132" description="AB hydrolase-1 domain-containing protein" evidence="1">
    <location>
        <begin position="22"/>
        <end position="574"/>
    </location>
</feature>
<dbReference type="Proteomes" id="UP001187471">
    <property type="component" value="Unassembled WGS sequence"/>
</dbReference>